<dbReference type="InterPro" id="IPR027417">
    <property type="entry name" value="P-loop_NTPase"/>
</dbReference>
<dbReference type="Pfam" id="PF00005">
    <property type="entry name" value="ABC_tran"/>
    <property type="match status" value="1"/>
</dbReference>
<evidence type="ECO:0000313" key="5">
    <source>
        <dbReference type="EMBL" id="BDE04795.1"/>
    </source>
</evidence>
<dbReference type="GO" id="GO:1903806">
    <property type="term" value="P:L-isoleucine import across plasma membrane"/>
    <property type="evidence" value="ECO:0007669"/>
    <property type="project" value="TreeGrafter"/>
</dbReference>
<keyword evidence="1" id="KW-0813">Transport</keyword>
<evidence type="ECO:0000313" key="6">
    <source>
        <dbReference type="Proteomes" id="UP001317532"/>
    </source>
</evidence>
<dbReference type="Pfam" id="PF12399">
    <property type="entry name" value="BCA_ABC_TP_C"/>
    <property type="match status" value="1"/>
</dbReference>
<evidence type="ECO:0000256" key="1">
    <source>
        <dbReference type="ARBA" id="ARBA00022448"/>
    </source>
</evidence>
<dbReference type="GO" id="GO:0005304">
    <property type="term" value="F:L-valine transmembrane transporter activity"/>
    <property type="evidence" value="ECO:0007669"/>
    <property type="project" value="TreeGrafter"/>
</dbReference>
<proteinExistence type="predicted"/>
<dbReference type="Gene3D" id="3.40.50.300">
    <property type="entry name" value="P-loop containing nucleotide triphosphate hydrolases"/>
    <property type="match status" value="1"/>
</dbReference>
<dbReference type="Proteomes" id="UP001317532">
    <property type="component" value="Chromosome"/>
</dbReference>
<dbReference type="InterPro" id="IPR003439">
    <property type="entry name" value="ABC_transporter-like_ATP-bd"/>
</dbReference>
<dbReference type="PANTHER" id="PTHR45772">
    <property type="entry name" value="CONSERVED COMPONENT OF ABC TRANSPORTER FOR NATURAL AMINO ACIDS-RELATED"/>
    <property type="match status" value="1"/>
</dbReference>
<dbReference type="GO" id="GO:0015188">
    <property type="term" value="F:L-isoleucine transmembrane transporter activity"/>
    <property type="evidence" value="ECO:0007669"/>
    <property type="project" value="TreeGrafter"/>
</dbReference>
<keyword evidence="6" id="KW-1185">Reference proteome</keyword>
<reference evidence="5 6" key="1">
    <citation type="journal article" date="2022" name="ISME Commun">
        <title>Vulcanimicrobium alpinus gen. nov. sp. nov., the first cultivated representative of the candidate phylum 'Eremiobacterota', is a metabolically versatile aerobic anoxygenic phototroph.</title>
        <authorList>
            <person name="Yabe S."/>
            <person name="Muto K."/>
            <person name="Abe K."/>
            <person name="Yokota A."/>
            <person name="Staudigel H."/>
            <person name="Tebo B.M."/>
        </authorList>
    </citation>
    <scope>NUCLEOTIDE SEQUENCE [LARGE SCALE GENOMIC DNA]</scope>
    <source>
        <strain evidence="5 6">WC8-2</strain>
    </source>
</reference>
<evidence type="ECO:0000256" key="3">
    <source>
        <dbReference type="ARBA" id="ARBA00022840"/>
    </source>
</evidence>
<keyword evidence="2" id="KW-0547">Nucleotide-binding</keyword>
<evidence type="ECO:0000256" key="2">
    <source>
        <dbReference type="ARBA" id="ARBA00022741"/>
    </source>
</evidence>
<dbReference type="SMART" id="SM00382">
    <property type="entry name" value="AAA"/>
    <property type="match status" value="1"/>
</dbReference>
<dbReference type="GO" id="GO:0015808">
    <property type="term" value="P:L-alanine transport"/>
    <property type="evidence" value="ECO:0007669"/>
    <property type="project" value="TreeGrafter"/>
</dbReference>
<dbReference type="GO" id="GO:0016887">
    <property type="term" value="F:ATP hydrolysis activity"/>
    <property type="evidence" value="ECO:0007669"/>
    <property type="project" value="InterPro"/>
</dbReference>
<accession>A0AAN1XT12</accession>
<dbReference type="GO" id="GO:0042941">
    <property type="term" value="P:D-alanine transmembrane transport"/>
    <property type="evidence" value="ECO:0007669"/>
    <property type="project" value="TreeGrafter"/>
</dbReference>
<dbReference type="SUPFAM" id="SSF52540">
    <property type="entry name" value="P-loop containing nucleoside triphosphate hydrolases"/>
    <property type="match status" value="1"/>
</dbReference>
<dbReference type="InterPro" id="IPR032823">
    <property type="entry name" value="BCA_ABC_TP_C"/>
</dbReference>
<dbReference type="InterPro" id="IPR003593">
    <property type="entry name" value="AAA+_ATPase"/>
</dbReference>
<evidence type="ECO:0000259" key="4">
    <source>
        <dbReference type="PROSITE" id="PS50893"/>
    </source>
</evidence>
<dbReference type="PROSITE" id="PS50893">
    <property type="entry name" value="ABC_TRANSPORTER_2"/>
    <property type="match status" value="1"/>
</dbReference>
<dbReference type="GO" id="GO:0005886">
    <property type="term" value="C:plasma membrane"/>
    <property type="evidence" value="ECO:0007669"/>
    <property type="project" value="TreeGrafter"/>
</dbReference>
<dbReference type="AlphaFoldDB" id="A0AAN1XT12"/>
<protein>
    <submittedName>
        <fullName evidence="5">ABC transporter ATP-binding protein</fullName>
    </submittedName>
</protein>
<name>A0AAN1XT12_UNVUL</name>
<dbReference type="GO" id="GO:0005524">
    <property type="term" value="F:ATP binding"/>
    <property type="evidence" value="ECO:0007669"/>
    <property type="project" value="UniProtKB-KW"/>
</dbReference>
<dbReference type="GO" id="GO:1903805">
    <property type="term" value="P:L-valine import across plasma membrane"/>
    <property type="evidence" value="ECO:0007669"/>
    <property type="project" value="TreeGrafter"/>
</dbReference>
<dbReference type="PANTHER" id="PTHR45772:SF7">
    <property type="entry name" value="AMINO ACID ABC TRANSPORTER ATP-BINDING PROTEIN"/>
    <property type="match status" value="1"/>
</dbReference>
<organism evidence="5 6">
    <name type="scientific">Vulcanimicrobium alpinum</name>
    <dbReference type="NCBI Taxonomy" id="3016050"/>
    <lineage>
        <taxon>Bacteria</taxon>
        <taxon>Bacillati</taxon>
        <taxon>Vulcanimicrobiota</taxon>
        <taxon>Vulcanimicrobiia</taxon>
        <taxon>Vulcanimicrobiales</taxon>
        <taxon>Vulcanimicrobiaceae</taxon>
        <taxon>Vulcanimicrobium</taxon>
    </lineage>
</organism>
<dbReference type="InterPro" id="IPR051120">
    <property type="entry name" value="ABC_AA/LPS_Transport"/>
</dbReference>
<dbReference type="GO" id="GO:0015192">
    <property type="term" value="F:L-phenylalanine transmembrane transporter activity"/>
    <property type="evidence" value="ECO:0007669"/>
    <property type="project" value="TreeGrafter"/>
</dbReference>
<keyword evidence="3 5" id="KW-0067">ATP-binding</keyword>
<dbReference type="RefSeq" id="WP_317995883.1">
    <property type="nucleotide sequence ID" value="NZ_AP025523.1"/>
</dbReference>
<gene>
    <name evidence="5" type="ORF">WPS_00710</name>
</gene>
<dbReference type="CDD" id="cd03219">
    <property type="entry name" value="ABC_Mj1267_LivG_branched"/>
    <property type="match status" value="1"/>
</dbReference>
<sequence>MSDVVLEGTALTKRFGGLVAVSEVHVAVQRGEILGLIGPNGAGKSTLFRLIAGIMKPTAGRVAFRGRDITNRPAHDVVVAGVAATHQIVRPFREMSVLENVMVGAFFGHRPRPRGVHRAREAAMEALTVCDLADRAASPARALTLGGQKWLEVARALATRPEVLLLDEVLAGLNPTETDRTLELIRAINERGTTIVIVEHNLRAVRGLCSRIVALVQGRKVVEGAPEAVLADERVVTAYLGPHHG</sequence>
<dbReference type="EMBL" id="AP025523">
    <property type="protein sequence ID" value="BDE04795.1"/>
    <property type="molecule type" value="Genomic_DNA"/>
</dbReference>
<feature type="domain" description="ABC transporter" evidence="4">
    <location>
        <begin position="6"/>
        <end position="242"/>
    </location>
</feature>
<dbReference type="KEGG" id="vab:WPS_00710"/>